<sequence length="390" mass="41780">MDSPVYINPSAKDWIYISSESSTESRILEFHQLLPDYNETKLHALPELAAELGLAHVLLKDESNRFGLPAFKILGASWCVYRVVGDALGIDVVYNKPSIEDLGSAATDAGVSIVTATEGNCGRAVSRMAKYLGIPVRVFVPSYMDRQTRNKIRSEGAEVIEVQGSYDDTIPVIRKEAEQEKVLLVLDVGLEGFEDVPKYFVEGYGTMLAESDRQVLEATGGKSATHAIVPCGAGSIAQAVTEHFKGAQRRSKLGPASIIAVEADTAASLKASLQAGRSISIVTKDTIMCGMNCGTLSTLAWPILKDGVHASVVVTDQESHAAVVLLQNKGVMAGPCGAASVAALKRVCAEYRDILGLGTESIAVLYCTEGPRAYTVPFEVQGRDVMMIHE</sequence>
<dbReference type="RefSeq" id="XP_040717739.1">
    <property type="nucleotide sequence ID" value="XM_040861858.1"/>
</dbReference>
<protein>
    <submittedName>
        <fullName evidence="2">Diaminopropionate ammonia-lyase family protein</fullName>
    </submittedName>
</protein>
<accession>A0A1Y2E8D1</accession>
<reference evidence="2 3" key="1">
    <citation type="submission" date="2016-07" db="EMBL/GenBank/DDBJ databases">
        <title>Pervasive Adenine N6-methylation of Active Genes in Fungi.</title>
        <authorList>
            <consortium name="DOE Joint Genome Institute"/>
            <person name="Mondo S.J."/>
            <person name="Dannebaum R.O."/>
            <person name="Kuo R.C."/>
            <person name="Labutti K."/>
            <person name="Haridas S."/>
            <person name="Kuo A."/>
            <person name="Salamov A."/>
            <person name="Ahrendt S.R."/>
            <person name="Lipzen A."/>
            <person name="Sullivan W."/>
            <person name="Andreopoulos W.B."/>
            <person name="Clum A."/>
            <person name="Lindquist E."/>
            <person name="Daum C."/>
            <person name="Ramamoorthy G.K."/>
            <person name="Gryganskyi A."/>
            <person name="Culley D."/>
            <person name="Magnuson J.K."/>
            <person name="James T.Y."/>
            <person name="O'Malley M.A."/>
            <person name="Stajich J.E."/>
            <person name="Spatafora J.W."/>
            <person name="Visel A."/>
            <person name="Grigoriev I.V."/>
        </authorList>
    </citation>
    <scope>NUCLEOTIDE SEQUENCE [LARGE SCALE GENOMIC DNA]</scope>
    <source>
        <strain evidence="2 3">CBS 129021</strain>
    </source>
</reference>
<dbReference type="AlphaFoldDB" id="A0A1Y2E8D1"/>
<dbReference type="InParanoid" id="A0A1Y2E8D1"/>
<dbReference type="InterPro" id="IPR001926">
    <property type="entry name" value="TrpB-like_PALP"/>
</dbReference>
<organism evidence="2 3">
    <name type="scientific">Pseudomassariella vexata</name>
    <dbReference type="NCBI Taxonomy" id="1141098"/>
    <lineage>
        <taxon>Eukaryota</taxon>
        <taxon>Fungi</taxon>
        <taxon>Dikarya</taxon>
        <taxon>Ascomycota</taxon>
        <taxon>Pezizomycotina</taxon>
        <taxon>Sordariomycetes</taxon>
        <taxon>Xylariomycetidae</taxon>
        <taxon>Amphisphaeriales</taxon>
        <taxon>Pseudomassariaceae</taxon>
        <taxon>Pseudomassariella</taxon>
    </lineage>
</organism>
<gene>
    <name evidence="2" type="ORF">BCR38DRAFT_455973</name>
</gene>
<evidence type="ECO:0000259" key="1">
    <source>
        <dbReference type="Pfam" id="PF00291"/>
    </source>
</evidence>
<keyword evidence="3" id="KW-1185">Reference proteome</keyword>
<dbReference type="SUPFAM" id="SSF53686">
    <property type="entry name" value="Tryptophan synthase beta subunit-like PLP-dependent enzymes"/>
    <property type="match status" value="1"/>
</dbReference>
<dbReference type="GeneID" id="63778070"/>
<keyword evidence="2" id="KW-0456">Lyase</keyword>
<comment type="caution">
    <text evidence="2">The sequence shown here is derived from an EMBL/GenBank/DDBJ whole genome shotgun (WGS) entry which is preliminary data.</text>
</comment>
<proteinExistence type="predicted"/>
<dbReference type="OrthoDB" id="10059875at2759"/>
<dbReference type="PANTHER" id="PTHR42937">
    <property type="match status" value="1"/>
</dbReference>
<dbReference type="GO" id="GO:0016829">
    <property type="term" value="F:lyase activity"/>
    <property type="evidence" value="ECO:0007669"/>
    <property type="project" value="UniProtKB-KW"/>
</dbReference>
<dbReference type="STRING" id="1141098.A0A1Y2E8D1"/>
<evidence type="ECO:0000313" key="3">
    <source>
        <dbReference type="Proteomes" id="UP000193689"/>
    </source>
</evidence>
<feature type="domain" description="Tryptophan synthase beta chain-like PALP" evidence="1">
    <location>
        <begin position="35"/>
        <end position="351"/>
    </location>
</feature>
<dbReference type="Pfam" id="PF00291">
    <property type="entry name" value="PALP"/>
    <property type="match status" value="1"/>
</dbReference>
<evidence type="ECO:0000313" key="2">
    <source>
        <dbReference type="EMBL" id="ORY67115.1"/>
    </source>
</evidence>
<dbReference type="PANTHER" id="PTHR42937:SF1">
    <property type="entry name" value="DIAMINOPROPIONATE AMMONIA-LYASE"/>
    <property type="match status" value="1"/>
</dbReference>
<dbReference type="Proteomes" id="UP000193689">
    <property type="component" value="Unassembled WGS sequence"/>
</dbReference>
<dbReference type="EMBL" id="MCFJ01000004">
    <property type="protein sequence ID" value="ORY67115.1"/>
    <property type="molecule type" value="Genomic_DNA"/>
</dbReference>
<name>A0A1Y2E8D1_9PEZI</name>
<dbReference type="InterPro" id="IPR036052">
    <property type="entry name" value="TrpB-like_PALP_sf"/>
</dbReference>
<dbReference type="Gene3D" id="3.40.50.1100">
    <property type="match status" value="2"/>
</dbReference>